<keyword evidence="2" id="KW-0732">Signal</keyword>
<dbReference type="AlphaFoldDB" id="A0A1I0H7D6"/>
<keyword evidence="1" id="KW-0378">Hydrolase</keyword>
<dbReference type="InterPro" id="IPR029058">
    <property type="entry name" value="AB_hydrolase_fold"/>
</dbReference>
<dbReference type="eggNOG" id="COG0657">
    <property type="taxonomic scope" value="Bacteria"/>
</dbReference>
<evidence type="ECO:0000313" key="4">
    <source>
        <dbReference type="EMBL" id="SET79669.1"/>
    </source>
</evidence>
<accession>A0A1I0H7D6</accession>
<dbReference type="InterPro" id="IPR002227">
    <property type="entry name" value="Tyrosinase_Cu-bd"/>
</dbReference>
<proteinExistence type="predicted"/>
<feature type="domain" description="Tyrosinase copper-binding" evidence="3">
    <location>
        <begin position="274"/>
        <end position="285"/>
    </location>
</feature>
<dbReference type="RefSeq" id="WP_074650125.1">
    <property type="nucleotide sequence ID" value="NZ_FOIL01000045.1"/>
</dbReference>
<dbReference type="STRING" id="1526.SAMN02910262_02574"/>
<sequence length="341" mass="36398">MKNKVLKNLMALGVCAALASAPIVAYAAPAALDAAGEAVAQANADAVTISINKTVPRVDYVSNIVYKQINSASSHQSLVLNMLLPKLENNASAPVVMFVKGSGFTAMNLDGFMQQRLYLAQKGFAVIEVETRVVPQATFPSQVIDVKAAIRYVRAHAKEFNLNVNKIGIWGDSSGGWAATLTATSNGVKEFEEGDNLNYSSNIAACVDFYGPTDLQTIGKGQGEDVEASHDSASTTEAMLVNGTAFGTNPGGSINSDPAKAQKANPITYIDKKDPAFLIFHGTNDNLVSVYESQILYENLKKAGVPAQLVYVQDGTHGGAEFYQPEIMDMVANFFTEKLTK</sequence>
<dbReference type="Pfam" id="PF20434">
    <property type="entry name" value="BD-FAE"/>
    <property type="match status" value="1"/>
</dbReference>
<evidence type="ECO:0000256" key="1">
    <source>
        <dbReference type="ARBA" id="ARBA00022801"/>
    </source>
</evidence>
<feature type="chain" id="PRO_5011531757" evidence="2">
    <location>
        <begin position="28"/>
        <end position="341"/>
    </location>
</feature>
<protein>
    <submittedName>
        <fullName evidence="4">Acetyl esterase/lipase</fullName>
    </submittedName>
</protein>
<gene>
    <name evidence="4" type="ORF">SAMN04487771_104512</name>
</gene>
<evidence type="ECO:0000259" key="3">
    <source>
        <dbReference type="PROSITE" id="PS00498"/>
    </source>
</evidence>
<keyword evidence="5" id="KW-1185">Reference proteome</keyword>
<dbReference type="SUPFAM" id="SSF53474">
    <property type="entry name" value="alpha/beta-Hydrolases"/>
    <property type="match status" value="1"/>
</dbReference>
<feature type="signal peptide" evidence="2">
    <location>
        <begin position="1"/>
        <end position="27"/>
    </location>
</feature>
<evidence type="ECO:0000256" key="2">
    <source>
        <dbReference type="SAM" id="SignalP"/>
    </source>
</evidence>
<name>A0A1I0H7D6_9FIRM</name>
<dbReference type="InterPro" id="IPR050300">
    <property type="entry name" value="GDXG_lipolytic_enzyme"/>
</dbReference>
<dbReference type="GO" id="GO:0016787">
    <property type="term" value="F:hydrolase activity"/>
    <property type="evidence" value="ECO:0007669"/>
    <property type="project" value="UniProtKB-KW"/>
</dbReference>
<evidence type="ECO:0000313" key="5">
    <source>
        <dbReference type="Proteomes" id="UP000199820"/>
    </source>
</evidence>
<dbReference type="Gene3D" id="3.40.50.1820">
    <property type="entry name" value="alpha/beta hydrolase"/>
    <property type="match status" value="1"/>
</dbReference>
<organism evidence="4 5">
    <name type="scientific">[Clostridium] aminophilum</name>
    <dbReference type="NCBI Taxonomy" id="1526"/>
    <lineage>
        <taxon>Bacteria</taxon>
        <taxon>Bacillati</taxon>
        <taxon>Bacillota</taxon>
        <taxon>Clostridia</taxon>
        <taxon>Lachnospirales</taxon>
        <taxon>Lachnospiraceae</taxon>
    </lineage>
</organism>
<dbReference type="Proteomes" id="UP000199820">
    <property type="component" value="Unassembled WGS sequence"/>
</dbReference>
<dbReference type="GO" id="GO:0016491">
    <property type="term" value="F:oxidoreductase activity"/>
    <property type="evidence" value="ECO:0007669"/>
    <property type="project" value="InterPro"/>
</dbReference>
<dbReference type="InterPro" id="IPR049492">
    <property type="entry name" value="BD-FAE-like_dom"/>
</dbReference>
<reference evidence="4 5" key="1">
    <citation type="submission" date="2016-10" db="EMBL/GenBank/DDBJ databases">
        <authorList>
            <person name="de Groot N.N."/>
        </authorList>
    </citation>
    <scope>NUCLEOTIDE SEQUENCE [LARGE SCALE GENOMIC DNA]</scope>
    <source>
        <strain evidence="4 5">KH1P1</strain>
    </source>
</reference>
<dbReference type="PANTHER" id="PTHR48081">
    <property type="entry name" value="AB HYDROLASE SUPERFAMILY PROTEIN C4A8.06C"/>
    <property type="match status" value="1"/>
</dbReference>
<dbReference type="PROSITE" id="PS00498">
    <property type="entry name" value="TYROSINASE_2"/>
    <property type="match status" value="1"/>
</dbReference>
<dbReference type="PANTHER" id="PTHR48081:SF13">
    <property type="entry name" value="ALPHA_BETA HYDROLASE"/>
    <property type="match status" value="1"/>
</dbReference>
<dbReference type="EMBL" id="FOIL01000045">
    <property type="protein sequence ID" value="SET79669.1"/>
    <property type="molecule type" value="Genomic_DNA"/>
</dbReference>